<accession>A0A8J6TPD8</accession>
<dbReference type="GO" id="GO:0008080">
    <property type="term" value="F:N-acetyltransferase activity"/>
    <property type="evidence" value="ECO:0007669"/>
    <property type="project" value="InterPro"/>
</dbReference>
<dbReference type="PANTHER" id="PTHR13947">
    <property type="entry name" value="GNAT FAMILY N-ACETYLTRANSFERASE"/>
    <property type="match status" value="1"/>
</dbReference>
<name>A0A8J6TPD8_9BACT</name>
<sequence>MSNVNIAKGYIPGSIGRVAELHGTYYHAHWGFGRFFEAKVATELSKFLSRYDQKRDGFWTALLEDRVEGSLTIDGIHFADQGAHLRWFIMSDTLRGKGVGNRLINTAVDFCNDKSYKRVYLWTFEGLDAAKHLYEKAGFKLVEENRGIQWGTEVNEQRFELQLN</sequence>
<dbReference type="Gene3D" id="3.40.630.30">
    <property type="match status" value="1"/>
</dbReference>
<keyword evidence="1" id="KW-0808">Transferase</keyword>
<dbReference type="SUPFAM" id="SSF55729">
    <property type="entry name" value="Acyl-CoA N-acyltransferases (Nat)"/>
    <property type="match status" value="1"/>
</dbReference>
<dbReference type="InterPro" id="IPR050769">
    <property type="entry name" value="NAT_camello-type"/>
</dbReference>
<dbReference type="Proteomes" id="UP000605201">
    <property type="component" value="Unassembled WGS sequence"/>
</dbReference>
<evidence type="ECO:0000313" key="3">
    <source>
        <dbReference type="EMBL" id="MBC8430853.1"/>
    </source>
</evidence>
<evidence type="ECO:0000256" key="1">
    <source>
        <dbReference type="ARBA" id="ARBA00022679"/>
    </source>
</evidence>
<comment type="caution">
    <text evidence="3">The sequence shown here is derived from an EMBL/GenBank/DDBJ whole genome shotgun (WGS) entry which is preliminary data.</text>
</comment>
<dbReference type="EMBL" id="JACNIG010000090">
    <property type="protein sequence ID" value="MBC8430853.1"/>
    <property type="molecule type" value="Genomic_DNA"/>
</dbReference>
<dbReference type="InterPro" id="IPR000182">
    <property type="entry name" value="GNAT_dom"/>
</dbReference>
<dbReference type="PANTHER" id="PTHR13947:SF37">
    <property type="entry name" value="LD18367P"/>
    <property type="match status" value="1"/>
</dbReference>
<protein>
    <submittedName>
        <fullName evidence="3">GNAT family N-acetyltransferase</fullName>
    </submittedName>
</protein>
<evidence type="ECO:0000259" key="2">
    <source>
        <dbReference type="PROSITE" id="PS51186"/>
    </source>
</evidence>
<gene>
    <name evidence="3" type="ORF">H8D96_02935</name>
</gene>
<dbReference type="PROSITE" id="PS51186">
    <property type="entry name" value="GNAT"/>
    <property type="match status" value="1"/>
</dbReference>
<reference evidence="3 4" key="1">
    <citation type="submission" date="2020-08" db="EMBL/GenBank/DDBJ databases">
        <title>Bridging the membrane lipid divide: bacteria of the FCB group superphylum have the potential to synthesize archaeal ether lipids.</title>
        <authorList>
            <person name="Villanueva L."/>
            <person name="Von Meijenfeldt F.A.B."/>
            <person name="Westbye A.B."/>
            <person name="Yadav S."/>
            <person name="Hopmans E.C."/>
            <person name="Dutilh B.E."/>
            <person name="Sinninghe Damste J.S."/>
        </authorList>
    </citation>
    <scope>NUCLEOTIDE SEQUENCE [LARGE SCALE GENOMIC DNA]</scope>
    <source>
        <strain evidence="3">NIOZ-UU17</strain>
    </source>
</reference>
<dbReference type="CDD" id="cd04301">
    <property type="entry name" value="NAT_SF"/>
    <property type="match status" value="1"/>
</dbReference>
<proteinExistence type="predicted"/>
<dbReference type="AlphaFoldDB" id="A0A8J6TPD8"/>
<dbReference type="InterPro" id="IPR016181">
    <property type="entry name" value="Acyl_CoA_acyltransferase"/>
</dbReference>
<evidence type="ECO:0000313" key="4">
    <source>
        <dbReference type="Proteomes" id="UP000605201"/>
    </source>
</evidence>
<organism evidence="3 4">
    <name type="scientific">Candidatus Desulfatibia vada</name>
    <dbReference type="NCBI Taxonomy" id="2841696"/>
    <lineage>
        <taxon>Bacteria</taxon>
        <taxon>Pseudomonadati</taxon>
        <taxon>Thermodesulfobacteriota</taxon>
        <taxon>Desulfobacteria</taxon>
        <taxon>Desulfobacterales</taxon>
        <taxon>Desulfobacterales incertae sedis</taxon>
        <taxon>Candidatus Desulfatibia</taxon>
    </lineage>
</organism>
<feature type="domain" description="N-acetyltransferase" evidence="2">
    <location>
        <begin position="14"/>
        <end position="164"/>
    </location>
</feature>
<dbReference type="Pfam" id="PF00583">
    <property type="entry name" value="Acetyltransf_1"/>
    <property type="match status" value="1"/>
</dbReference>